<keyword evidence="2" id="KW-1185">Reference proteome</keyword>
<organism evidence="1 2">
    <name type="scientific">Amycolatopsis coloradensis</name>
    <dbReference type="NCBI Taxonomy" id="76021"/>
    <lineage>
        <taxon>Bacteria</taxon>
        <taxon>Bacillati</taxon>
        <taxon>Actinomycetota</taxon>
        <taxon>Actinomycetes</taxon>
        <taxon>Pseudonocardiales</taxon>
        <taxon>Pseudonocardiaceae</taxon>
        <taxon>Amycolatopsis</taxon>
    </lineage>
</organism>
<evidence type="ECO:0000313" key="2">
    <source>
        <dbReference type="Proteomes" id="UP001456344"/>
    </source>
</evidence>
<dbReference type="EMBL" id="CP150484">
    <property type="protein sequence ID" value="WYW19440.1"/>
    <property type="molecule type" value="Genomic_DNA"/>
</dbReference>
<dbReference type="Proteomes" id="UP001456344">
    <property type="component" value="Chromosome"/>
</dbReference>
<name>A0ACD5BJ86_9PSEU</name>
<protein>
    <submittedName>
        <fullName evidence="1">YbaB/EbfC family nucleoid-associated protein</fullName>
    </submittedName>
</protein>
<reference evidence="1" key="1">
    <citation type="submission" date="2023-10" db="EMBL/GenBank/DDBJ databases">
        <title>Whole genome sequencing of actinobacterial strain Amycolatopsis sp. (BCA-696) identifies the underlying plant growth-promoting genes.</title>
        <authorList>
            <person name="Gandham P."/>
            <person name="Vadla N."/>
            <person name="Saji A."/>
            <person name="Srinivas V."/>
            <person name="Ruperao P."/>
            <person name="Selvanayagam S."/>
            <person name="Saxena R.K."/>
            <person name="Rathore A."/>
            <person name="Gopalakrishnan S."/>
            <person name="Thakur V."/>
        </authorList>
    </citation>
    <scope>NUCLEOTIDE SEQUENCE</scope>
    <source>
        <strain evidence="1">BCA-696</strain>
    </source>
</reference>
<evidence type="ECO:0000313" key="1">
    <source>
        <dbReference type="EMBL" id="WYW19440.1"/>
    </source>
</evidence>
<proteinExistence type="predicted"/>
<gene>
    <name evidence="1" type="ORF">LCL61_28235</name>
</gene>
<sequence>MIAVGPWGRLVGEMSGGRGGRASVSLNVAKLRQQAGELDAELEQARFTGRSADGLASAVVTGQGKLADLTIADHVIRSTHPQRLGPAVLEAVSAARREAAQVGVVKMRAVVDKDQEWVPDPGRGSVTKHRDDSVPPPAPRAGAAAEPRAVRRDADEVEEESFDELDFLDDDLEDEGRGRW</sequence>
<accession>A0ACD5BJ86</accession>